<proteinExistence type="predicted"/>
<evidence type="ECO:0000313" key="2">
    <source>
        <dbReference type="Proteomes" id="UP000298493"/>
    </source>
</evidence>
<dbReference type="AlphaFoldDB" id="A0A4Z1P7I0"/>
<organism evidence="1 2">
    <name type="scientific">Venturia nashicola</name>
    <dbReference type="NCBI Taxonomy" id="86259"/>
    <lineage>
        <taxon>Eukaryota</taxon>
        <taxon>Fungi</taxon>
        <taxon>Dikarya</taxon>
        <taxon>Ascomycota</taxon>
        <taxon>Pezizomycotina</taxon>
        <taxon>Dothideomycetes</taxon>
        <taxon>Pleosporomycetidae</taxon>
        <taxon>Venturiales</taxon>
        <taxon>Venturiaceae</taxon>
        <taxon>Venturia</taxon>
    </lineage>
</organism>
<sequence length="365" mass="41309">MKNAKSENKDDLIAWTAATEFNTMGIDDSNRKVDAPCFYADENANDDEVTRCVDMSGDSTSTHMNTIHLLDKEPPTSFPLPTQNYTPCKSPTINPTTSTTCSPSFLRLPAELRSQIAGHYLANQVLPIERHHPAHPGSKIQNPTSEKEILLPDELRRQFGTGRTHECDHAFFFTCRALRADYMHEINNPVNADHLLHVIHIGPRMALQGSIAETLAREYKHLSRLRKIKIHLSFYGGEERGAVVSPKGTCWTAVSCSSRDPLLLYRRLKNVKEFLDSLIVIEEVTVRLWDAEYDVFEMGGASPLVYGRLLSCPLYTLTSVLQNMATVERFTVIGNEERISCVRTRGEWMNLDRVQSLDKEEKLDM</sequence>
<evidence type="ECO:0000313" key="1">
    <source>
        <dbReference type="EMBL" id="TID23718.1"/>
    </source>
</evidence>
<name>A0A4Z1P7I0_9PEZI</name>
<keyword evidence="2" id="KW-1185">Reference proteome</keyword>
<reference evidence="1 2" key="1">
    <citation type="submission" date="2019-04" db="EMBL/GenBank/DDBJ databases">
        <title>High contiguity whole genome sequence and gene annotation resource for two Venturia nashicola isolates.</title>
        <authorList>
            <person name="Prokchorchik M."/>
            <person name="Won K."/>
            <person name="Lee Y."/>
            <person name="Choi E.D."/>
            <person name="Segonzac C."/>
            <person name="Sohn K.H."/>
        </authorList>
    </citation>
    <scope>NUCLEOTIDE SEQUENCE [LARGE SCALE GENOMIC DNA]</scope>
    <source>
        <strain evidence="1 2">PRI2</strain>
    </source>
</reference>
<accession>A0A4Z1P7I0</accession>
<gene>
    <name evidence="1" type="ORF">E6O75_ATG03354</name>
</gene>
<comment type="caution">
    <text evidence="1">The sequence shown here is derived from an EMBL/GenBank/DDBJ whole genome shotgun (WGS) entry which is preliminary data.</text>
</comment>
<dbReference type="Proteomes" id="UP000298493">
    <property type="component" value="Unassembled WGS sequence"/>
</dbReference>
<dbReference type="EMBL" id="SNSC02000006">
    <property type="protein sequence ID" value="TID23718.1"/>
    <property type="molecule type" value="Genomic_DNA"/>
</dbReference>
<protein>
    <submittedName>
        <fullName evidence="1">Uncharacterized protein</fullName>
    </submittedName>
</protein>